<dbReference type="Proteomes" id="UP001454036">
    <property type="component" value="Unassembled WGS sequence"/>
</dbReference>
<gene>
    <name evidence="2" type="ORF">LIER_27285</name>
</gene>
<proteinExistence type="predicted"/>
<dbReference type="AlphaFoldDB" id="A0AAV3RER5"/>
<dbReference type="EMBL" id="BAABME010008743">
    <property type="protein sequence ID" value="GAA0173728.1"/>
    <property type="molecule type" value="Genomic_DNA"/>
</dbReference>
<dbReference type="PROSITE" id="PS50003">
    <property type="entry name" value="PH_DOMAIN"/>
    <property type="match status" value="1"/>
</dbReference>
<dbReference type="InterPro" id="IPR001849">
    <property type="entry name" value="PH_domain"/>
</dbReference>
<feature type="domain" description="PH" evidence="1">
    <location>
        <begin position="1"/>
        <end position="58"/>
    </location>
</feature>
<comment type="caution">
    <text evidence="2">The sequence shown here is derived from an EMBL/GenBank/DDBJ whole genome shotgun (WGS) entry which is preliminary data.</text>
</comment>
<reference evidence="2 3" key="1">
    <citation type="submission" date="2024-01" db="EMBL/GenBank/DDBJ databases">
        <title>The complete chloroplast genome sequence of Lithospermum erythrorhizon: insights into the phylogenetic relationship among Boraginaceae species and the maternal lineages of purple gromwells.</title>
        <authorList>
            <person name="Okada T."/>
            <person name="Watanabe K."/>
        </authorList>
    </citation>
    <scope>NUCLEOTIDE SEQUENCE [LARGE SCALE GENOMIC DNA]</scope>
</reference>
<dbReference type="Pfam" id="PF02992">
    <property type="entry name" value="Transposase_21"/>
    <property type="match status" value="1"/>
</dbReference>
<organism evidence="2 3">
    <name type="scientific">Lithospermum erythrorhizon</name>
    <name type="common">Purple gromwell</name>
    <name type="synonym">Lithospermum officinale var. erythrorhizon</name>
    <dbReference type="NCBI Taxonomy" id="34254"/>
    <lineage>
        <taxon>Eukaryota</taxon>
        <taxon>Viridiplantae</taxon>
        <taxon>Streptophyta</taxon>
        <taxon>Embryophyta</taxon>
        <taxon>Tracheophyta</taxon>
        <taxon>Spermatophyta</taxon>
        <taxon>Magnoliopsida</taxon>
        <taxon>eudicotyledons</taxon>
        <taxon>Gunneridae</taxon>
        <taxon>Pentapetalae</taxon>
        <taxon>asterids</taxon>
        <taxon>lamiids</taxon>
        <taxon>Boraginales</taxon>
        <taxon>Boraginaceae</taxon>
        <taxon>Boraginoideae</taxon>
        <taxon>Lithospermeae</taxon>
        <taxon>Lithospermum</taxon>
    </lineage>
</organism>
<dbReference type="InterPro" id="IPR004242">
    <property type="entry name" value="Transposase_21"/>
</dbReference>
<accession>A0AAV3RER5</accession>
<name>A0AAV3RER5_LITER</name>
<keyword evidence="3" id="KW-1185">Reference proteome</keyword>
<evidence type="ECO:0000313" key="2">
    <source>
        <dbReference type="EMBL" id="GAA0173728.1"/>
    </source>
</evidence>
<evidence type="ECO:0000313" key="3">
    <source>
        <dbReference type="Proteomes" id="UP001454036"/>
    </source>
</evidence>
<protein>
    <recommendedName>
        <fullName evidence="1">PH domain-containing protein</fullName>
    </recommendedName>
</protein>
<sequence>MLFEVDTTANEYVDMVNDGFTEFTKLSMASELLNLKAESDISQTKYERWVSVIRRLTPNKGATILTDFYETANDMIWHSCTRATEGWMNHPRDEGAWKYFDSSYPDFASERATKGPDSLGRDIDVYLRPLIHELMSLWEVGVVTYDVAKQ</sequence>
<evidence type="ECO:0000259" key="1">
    <source>
        <dbReference type="PROSITE" id="PS50003"/>
    </source>
</evidence>